<evidence type="ECO:0000256" key="1">
    <source>
        <dbReference type="SAM" id="MobiDB-lite"/>
    </source>
</evidence>
<dbReference type="AlphaFoldDB" id="A0A316UE66"/>
<keyword evidence="3" id="KW-1185">Reference proteome</keyword>
<dbReference type="GeneID" id="37015682"/>
<accession>A0A316UE66</accession>
<dbReference type="EMBL" id="KZ819321">
    <property type="protein sequence ID" value="PWN23567.1"/>
    <property type="molecule type" value="Genomic_DNA"/>
</dbReference>
<proteinExistence type="predicted"/>
<dbReference type="Proteomes" id="UP000245942">
    <property type="component" value="Unassembled WGS sequence"/>
</dbReference>
<feature type="region of interest" description="Disordered" evidence="1">
    <location>
        <begin position="1"/>
        <end position="58"/>
    </location>
</feature>
<gene>
    <name evidence="2" type="ORF">BCV69DRAFT_295892</name>
</gene>
<feature type="region of interest" description="Disordered" evidence="1">
    <location>
        <begin position="134"/>
        <end position="168"/>
    </location>
</feature>
<sequence length="306" mass="34270">MAVNYMGGANAQISRIRRKQETNAFPVRPSDRRDPASSHAPLGSSLDEAHSSKTPVSVVTQRLHAYMEQRQDSRDHQGHKPLRTLAQQQSSIDRQQSFLPNHLDHAIDLSEYELGKQRSLEQIDAVFDDLFKRKSRRHRHSHRSKRILSSHDIATPASSRLDTQPEEQKVETYSPIVDLPARHAEPDVPVIEERQEAIAADVTRFEKSMKGLFSNLRQPSTDATASIFATSALASPSDSPQPAAAIATPPRLYTPVALPLPPPALIRSSSHLNDEVQRLEGHLMKARRLLEKDLTSTWPTRTGFNT</sequence>
<evidence type="ECO:0000313" key="2">
    <source>
        <dbReference type="EMBL" id="PWN23567.1"/>
    </source>
</evidence>
<name>A0A316UE66_9BASI</name>
<evidence type="ECO:0000313" key="3">
    <source>
        <dbReference type="Proteomes" id="UP000245942"/>
    </source>
</evidence>
<organism evidence="2 3">
    <name type="scientific">Pseudomicrostroma glucosiphilum</name>
    <dbReference type="NCBI Taxonomy" id="1684307"/>
    <lineage>
        <taxon>Eukaryota</taxon>
        <taxon>Fungi</taxon>
        <taxon>Dikarya</taxon>
        <taxon>Basidiomycota</taxon>
        <taxon>Ustilaginomycotina</taxon>
        <taxon>Exobasidiomycetes</taxon>
        <taxon>Microstromatales</taxon>
        <taxon>Microstromatales incertae sedis</taxon>
        <taxon>Pseudomicrostroma</taxon>
    </lineage>
</organism>
<reference evidence="2 3" key="1">
    <citation type="journal article" date="2018" name="Mol. Biol. Evol.">
        <title>Broad Genomic Sampling Reveals a Smut Pathogenic Ancestry of the Fungal Clade Ustilaginomycotina.</title>
        <authorList>
            <person name="Kijpornyongpan T."/>
            <person name="Mondo S.J."/>
            <person name="Barry K."/>
            <person name="Sandor L."/>
            <person name="Lee J."/>
            <person name="Lipzen A."/>
            <person name="Pangilinan J."/>
            <person name="LaButti K."/>
            <person name="Hainaut M."/>
            <person name="Henrissat B."/>
            <person name="Grigoriev I.V."/>
            <person name="Spatafora J.W."/>
            <person name="Aime M.C."/>
        </authorList>
    </citation>
    <scope>NUCLEOTIDE SEQUENCE [LARGE SCALE GENOMIC DNA]</scope>
    <source>
        <strain evidence="2 3">MCA 4718</strain>
    </source>
</reference>
<feature type="compositionally biased region" description="Basic residues" evidence="1">
    <location>
        <begin position="134"/>
        <end position="148"/>
    </location>
</feature>
<dbReference type="RefSeq" id="XP_025350727.1">
    <property type="nucleotide sequence ID" value="XM_025493948.1"/>
</dbReference>
<protein>
    <submittedName>
        <fullName evidence="2">Uncharacterized protein</fullName>
    </submittedName>
</protein>